<evidence type="ECO:0000313" key="1">
    <source>
        <dbReference type="EMBL" id="OGC47752.1"/>
    </source>
</evidence>
<accession>A0A1F4US71</accession>
<dbReference type="EMBL" id="MEUX01000010">
    <property type="protein sequence ID" value="OGC47752.1"/>
    <property type="molecule type" value="Genomic_DNA"/>
</dbReference>
<evidence type="ECO:0000313" key="2">
    <source>
        <dbReference type="Proteomes" id="UP000176444"/>
    </source>
</evidence>
<dbReference type="Proteomes" id="UP000176444">
    <property type="component" value="Unassembled WGS sequence"/>
</dbReference>
<organism evidence="1 2">
    <name type="scientific">candidate division WWE3 bacterium RIFCSPHIGHO2_01_FULL_35_17</name>
    <dbReference type="NCBI Taxonomy" id="1802614"/>
    <lineage>
        <taxon>Bacteria</taxon>
        <taxon>Katanobacteria</taxon>
    </lineage>
</organism>
<sequence>MSGFKDQFFKKLNSFSKKEKELFDKVYSCWETKGELVIPTEMNSWVETNFGSISHVKKQDFIRITNTVTYEGAIFNELRTMRPLVESGYNFSDVMDQIKSVAGDPFMHPEKGTPADIFGRIKGKYCITASNVAKYDGFHGLIIFDEHNPLLFSRKRVRDYFNVAHEWFVKANKHNLLAIYPLFTWNCLWKAGASIIHGHAQVVLTSGQAYAKVEDLRVSAHMYQERNRSNYFDDVYEIHEKLGLAHKIGNVRLLVNITPIKEKEIMIFGNGLNKELADVVSDTLNTIKEKLGVSSFNLSIIMPPLSKTTEVWEHMPVVVRIVDRGLLSVKTADIGSMELYAQSVIGSNPYLVFDALKNDNS</sequence>
<proteinExistence type="predicted"/>
<dbReference type="AlphaFoldDB" id="A0A1F4US71"/>
<gene>
    <name evidence="1" type="ORF">A2713_01165</name>
</gene>
<comment type="caution">
    <text evidence="1">The sequence shown here is derived from an EMBL/GenBank/DDBJ whole genome shotgun (WGS) entry which is preliminary data.</text>
</comment>
<name>A0A1F4US71_UNCKA</name>
<reference evidence="1 2" key="1">
    <citation type="journal article" date="2016" name="Nat. Commun.">
        <title>Thousands of microbial genomes shed light on interconnected biogeochemical processes in an aquifer system.</title>
        <authorList>
            <person name="Anantharaman K."/>
            <person name="Brown C.T."/>
            <person name="Hug L.A."/>
            <person name="Sharon I."/>
            <person name="Castelle C.J."/>
            <person name="Probst A.J."/>
            <person name="Thomas B.C."/>
            <person name="Singh A."/>
            <person name="Wilkins M.J."/>
            <person name="Karaoz U."/>
            <person name="Brodie E.L."/>
            <person name="Williams K.H."/>
            <person name="Hubbard S.S."/>
            <person name="Banfield J.F."/>
        </authorList>
    </citation>
    <scope>NUCLEOTIDE SEQUENCE [LARGE SCALE GENOMIC DNA]</scope>
</reference>
<protein>
    <submittedName>
        <fullName evidence="1">Uncharacterized protein</fullName>
    </submittedName>
</protein>